<protein>
    <submittedName>
        <fullName evidence="2">Uncharacterized protein</fullName>
    </submittedName>
</protein>
<evidence type="ECO:0000313" key="3">
    <source>
        <dbReference type="Proteomes" id="UP001651158"/>
    </source>
</evidence>
<dbReference type="Proteomes" id="UP001651158">
    <property type="component" value="Unassembled WGS sequence"/>
</dbReference>
<evidence type="ECO:0000256" key="1">
    <source>
        <dbReference type="SAM" id="MobiDB-lite"/>
    </source>
</evidence>
<dbReference type="EMBL" id="JAKROA010000016">
    <property type="protein sequence ID" value="KAL5103707.1"/>
    <property type="molecule type" value="Genomic_DNA"/>
</dbReference>
<accession>A0ABR4Q216</accession>
<feature type="compositionally biased region" description="Low complexity" evidence="1">
    <location>
        <begin position="15"/>
        <end position="37"/>
    </location>
</feature>
<evidence type="ECO:0000313" key="2">
    <source>
        <dbReference type="EMBL" id="KAL5103707.1"/>
    </source>
</evidence>
<comment type="caution">
    <text evidence="2">The sequence shown here is derived from an EMBL/GenBank/DDBJ whole genome shotgun (WGS) entry which is preliminary data.</text>
</comment>
<proteinExistence type="predicted"/>
<reference evidence="2 3" key="1">
    <citation type="journal article" date="2022" name="Front. Cell. Infect. Microbiol.">
        <title>The Genomes of Two Strains of Taenia crassiceps the Animal Model for the Study of Human Cysticercosis.</title>
        <authorList>
            <person name="Bobes R.J."/>
            <person name="Estrada K."/>
            <person name="Rios-Valencia D.G."/>
            <person name="Calderon-Gallegos A."/>
            <person name="de la Torre P."/>
            <person name="Carrero J.C."/>
            <person name="Sanchez-Flores A."/>
            <person name="Laclette J.P."/>
        </authorList>
    </citation>
    <scope>NUCLEOTIDE SEQUENCE [LARGE SCALE GENOMIC DNA]</scope>
    <source>
        <strain evidence="2">WFUcys</strain>
    </source>
</reference>
<sequence length="85" mass="8929">MGVARSYGGAVRQCTTSSSSSPTDKSSPTTMTTQSHGLSCPLLSSPLLLILGVIDVTDGEPLFTNLVYPPLLATKSISPLPHWLE</sequence>
<gene>
    <name evidence="2" type="ORF">TcWFU_005009</name>
</gene>
<organism evidence="2 3">
    <name type="scientific">Taenia crassiceps</name>
    <dbReference type="NCBI Taxonomy" id="6207"/>
    <lineage>
        <taxon>Eukaryota</taxon>
        <taxon>Metazoa</taxon>
        <taxon>Spiralia</taxon>
        <taxon>Lophotrochozoa</taxon>
        <taxon>Platyhelminthes</taxon>
        <taxon>Cestoda</taxon>
        <taxon>Eucestoda</taxon>
        <taxon>Cyclophyllidea</taxon>
        <taxon>Taeniidae</taxon>
        <taxon>Taenia</taxon>
    </lineage>
</organism>
<feature type="region of interest" description="Disordered" evidence="1">
    <location>
        <begin position="1"/>
        <end position="37"/>
    </location>
</feature>
<keyword evidence="3" id="KW-1185">Reference proteome</keyword>
<name>A0ABR4Q216_9CEST</name>